<dbReference type="AlphaFoldDB" id="A0A2U3QKM1"/>
<dbReference type="EMBL" id="OUUY01000132">
    <property type="protein sequence ID" value="SPQ01961.1"/>
    <property type="molecule type" value="Genomic_DNA"/>
</dbReference>
<evidence type="ECO:0000313" key="1">
    <source>
        <dbReference type="EMBL" id="SPQ01961.1"/>
    </source>
</evidence>
<organism evidence="1 2">
    <name type="scientific">Candidatus Sulfobium mesophilum</name>
    <dbReference type="NCBI Taxonomy" id="2016548"/>
    <lineage>
        <taxon>Bacteria</taxon>
        <taxon>Pseudomonadati</taxon>
        <taxon>Nitrospirota</taxon>
        <taxon>Nitrospiria</taxon>
        <taxon>Nitrospirales</taxon>
        <taxon>Nitrospiraceae</taxon>
        <taxon>Candidatus Sulfobium</taxon>
    </lineage>
</organism>
<keyword evidence="2" id="KW-1185">Reference proteome</keyword>
<gene>
    <name evidence="1" type="ORF">NBG4_810004</name>
</gene>
<name>A0A2U3QKM1_9BACT</name>
<sequence>MEVSSVIRSWIEELLHEEGRRRFFEVRGSDGYIYTLYYDEMKSEWFLAG</sequence>
<proteinExistence type="predicted"/>
<dbReference type="Proteomes" id="UP000245125">
    <property type="component" value="Unassembled WGS sequence"/>
</dbReference>
<reference evidence="2" key="1">
    <citation type="submission" date="2018-03" db="EMBL/GenBank/DDBJ databases">
        <authorList>
            <person name="Zecchin S."/>
        </authorList>
    </citation>
    <scope>NUCLEOTIDE SEQUENCE [LARGE SCALE GENOMIC DNA]</scope>
</reference>
<evidence type="ECO:0000313" key="2">
    <source>
        <dbReference type="Proteomes" id="UP000245125"/>
    </source>
</evidence>
<protein>
    <submittedName>
        <fullName evidence="1">Uncharacterized protein</fullName>
    </submittedName>
</protein>
<accession>A0A2U3QKM1</accession>